<proteinExistence type="predicted"/>
<sequence length="179" mass="18284">MLPSTKVLRLTCSCRGTVLNVTSVVLHPVVARDVVGEERGVVVVGRVLVVGCVVLTVVEGEAIHHGVVQVSVAAAVGRVTTSTGGVVVIHHCVVDDGRVVLVVEGLVDIHQGAVRVVVVGRDVVTSEEVVTIHHGGVVVGRDVVVTGRVVLVVGGDVDIHHGVVIASGLTVVGRDVVAA</sequence>
<gene>
    <name evidence="1" type="ORF">HPLM_LOCUS17438</name>
</gene>
<evidence type="ECO:0000313" key="2">
    <source>
        <dbReference type="Proteomes" id="UP000268014"/>
    </source>
</evidence>
<keyword evidence="2" id="KW-1185">Reference proteome</keyword>
<organism evidence="3">
    <name type="scientific">Haemonchus placei</name>
    <name type="common">Barber's pole worm</name>
    <dbReference type="NCBI Taxonomy" id="6290"/>
    <lineage>
        <taxon>Eukaryota</taxon>
        <taxon>Metazoa</taxon>
        <taxon>Ecdysozoa</taxon>
        <taxon>Nematoda</taxon>
        <taxon>Chromadorea</taxon>
        <taxon>Rhabditida</taxon>
        <taxon>Rhabditina</taxon>
        <taxon>Rhabditomorpha</taxon>
        <taxon>Strongyloidea</taxon>
        <taxon>Trichostrongylidae</taxon>
        <taxon>Haemonchus</taxon>
    </lineage>
</organism>
<dbReference type="WBParaSite" id="HPLM_0001744601-mRNA-1">
    <property type="protein sequence ID" value="HPLM_0001744601-mRNA-1"/>
    <property type="gene ID" value="HPLM_0001744601"/>
</dbReference>
<reference evidence="3" key="1">
    <citation type="submission" date="2017-02" db="UniProtKB">
        <authorList>
            <consortium name="WormBaseParasite"/>
        </authorList>
    </citation>
    <scope>IDENTIFICATION</scope>
</reference>
<evidence type="ECO:0000313" key="3">
    <source>
        <dbReference type="WBParaSite" id="HPLM_0001744601-mRNA-1"/>
    </source>
</evidence>
<accession>A0A0N4WZQ8</accession>
<dbReference type="AlphaFoldDB" id="A0A0N4WZQ8"/>
<protein>
    <submittedName>
        <fullName evidence="1 3">Uncharacterized protein</fullName>
    </submittedName>
</protein>
<evidence type="ECO:0000313" key="1">
    <source>
        <dbReference type="EMBL" id="VDO65136.1"/>
    </source>
</evidence>
<dbReference type="EMBL" id="UZAF01019968">
    <property type="protein sequence ID" value="VDO65136.1"/>
    <property type="molecule type" value="Genomic_DNA"/>
</dbReference>
<reference evidence="1 2" key="2">
    <citation type="submission" date="2018-11" db="EMBL/GenBank/DDBJ databases">
        <authorList>
            <consortium name="Pathogen Informatics"/>
        </authorList>
    </citation>
    <scope>NUCLEOTIDE SEQUENCE [LARGE SCALE GENOMIC DNA]</scope>
    <source>
        <strain evidence="1 2">MHpl1</strain>
    </source>
</reference>
<dbReference type="Proteomes" id="UP000268014">
    <property type="component" value="Unassembled WGS sequence"/>
</dbReference>
<name>A0A0N4WZQ8_HAEPC</name>